<keyword evidence="6" id="KW-1185">Reference proteome</keyword>
<gene>
    <name evidence="5" type="primary">btuF</name>
    <name evidence="5" type="ORF">JEODO184_00650</name>
</gene>
<keyword evidence="2" id="KW-0732">Signal</keyword>
<evidence type="ECO:0000256" key="3">
    <source>
        <dbReference type="SAM" id="Coils"/>
    </source>
</evidence>
<dbReference type="NCBIfam" id="NF038402">
    <property type="entry name" value="TroA_like"/>
    <property type="match status" value="1"/>
</dbReference>
<dbReference type="InterPro" id="IPR050902">
    <property type="entry name" value="ABC_Transporter_SBP"/>
</dbReference>
<dbReference type="AlphaFoldDB" id="A0A6V7RBR3"/>
<dbReference type="SUPFAM" id="SSF53807">
    <property type="entry name" value="Helical backbone' metal receptor"/>
    <property type="match status" value="1"/>
</dbReference>
<sequence>MRANLNTYVMLLILSILLLSSCSNEEKQVEHSSDDKRIISLMPSNTEIISTLGEEDSLVGVTTVDNYPESLSDDLTRLDSFELDEEAMLALNPSHIVIHESNQAAISHVVNRVAESTNADVLVVDDATNIEEIYETIDQIGQFLDREQEAKEVNEKLQNQVTEVIREYEDETIDGDVLLLVSTNPDIYVAGADTFIDDVLTSLNVRNAFSDVEGYPTVTSEELVKRDISKVVSISGEAPEVLSESLSNIAGLEDSAITNEKNQCVPDADVISRPGPRISEGLKEIAECVYE</sequence>
<comment type="similarity">
    <text evidence="1">Belongs to the bacterial solute-binding protein 8 family.</text>
</comment>
<dbReference type="GO" id="GO:0071281">
    <property type="term" value="P:cellular response to iron ion"/>
    <property type="evidence" value="ECO:0007669"/>
    <property type="project" value="TreeGrafter"/>
</dbReference>
<dbReference type="RefSeq" id="WP_185125186.1">
    <property type="nucleotide sequence ID" value="NZ_CAJEWD010000004.1"/>
</dbReference>
<evidence type="ECO:0000313" key="5">
    <source>
        <dbReference type="EMBL" id="CAD2074202.1"/>
    </source>
</evidence>
<evidence type="ECO:0000313" key="6">
    <source>
        <dbReference type="Proteomes" id="UP000589351"/>
    </source>
</evidence>
<organism evidence="5 6">
    <name type="scientific">Jeotgalicoccus meleagridis</name>
    <dbReference type="NCBI Taxonomy" id="2759181"/>
    <lineage>
        <taxon>Bacteria</taxon>
        <taxon>Bacillati</taxon>
        <taxon>Bacillota</taxon>
        <taxon>Bacilli</taxon>
        <taxon>Bacillales</taxon>
        <taxon>Staphylococcaceae</taxon>
        <taxon>Jeotgalicoccus</taxon>
    </lineage>
</organism>
<dbReference type="PROSITE" id="PS50983">
    <property type="entry name" value="FE_B12_PBP"/>
    <property type="match status" value="1"/>
</dbReference>
<accession>A0A6V7RBR3</accession>
<name>A0A6V7RBR3_9STAP</name>
<protein>
    <submittedName>
        <fullName evidence="5">Vitamin B12-binding protein</fullName>
    </submittedName>
</protein>
<dbReference type="Gene3D" id="3.40.50.1980">
    <property type="entry name" value="Nitrogenase molybdenum iron protein domain"/>
    <property type="match status" value="2"/>
</dbReference>
<keyword evidence="3" id="KW-0175">Coiled coil</keyword>
<evidence type="ECO:0000256" key="1">
    <source>
        <dbReference type="ARBA" id="ARBA00008814"/>
    </source>
</evidence>
<dbReference type="InterPro" id="IPR002491">
    <property type="entry name" value="ABC_transptr_periplasmic_BD"/>
</dbReference>
<dbReference type="PANTHER" id="PTHR30535:SF34">
    <property type="entry name" value="MOLYBDATE-BINDING PROTEIN MOLA"/>
    <property type="match status" value="1"/>
</dbReference>
<feature type="coiled-coil region" evidence="3">
    <location>
        <begin position="140"/>
        <end position="174"/>
    </location>
</feature>
<feature type="domain" description="Fe/B12 periplasmic-binding" evidence="4">
    <location>
        <begin position="37"/>
        <end position="291"/>
    </location>
</feature>
<reference evidence="5 6" key="1">
    <citation type="submission" date="2020-07" db="EMBL/GenBank/DDBJ databases">
        <authorList>
            <person name="Criscuolo A."/>
        </authorList>
    </citation>
    <scope>NUCLEOTIDE SEQUENCE [LARGE SCALE GENOMIC DNA]</scope>
    <source>
        <strain evidence="5">CIP111649</strain>
    </source>
</reference>
<dbReference type="PANTHER" id="PTHR30535">
    <property type="entry name" value="VITAMIN B12-BINDING PROTEIN"/>
    <property type="match status" value="1"/>
</dbReference>
<dbReference type="PROSITE" id="PS51257">
    <property type="entry name" value="PROKAR_LIPOPROTEIN"/>
    <property type="match status" value="1"/>
</dbReference>
<comment type="caution">
    <text evidence="5">The sequence shown here is derived from an EMBL/GenBank/DDBJ whole genome shotgun (WGS) entry which is preliminary data.</text>
</comment>
<evidence type="ECO:0000259" key="4">
    <source>
        <dbReference type="PROSITE" id="PS50983"/>
    </source>
</evidence>
<dbReference type="Proteomes" id="UP000589351">
    <property type="component" value="Unassembled WGS sequence"/>
</dbReference>
<dbReference type="EMBL" id="CAJEWD010000004">
    <property type="protein sequence ID" value="CAD2074202.1"/>
    <property type="molecule type" value="Genomic_DNA"/>
</dbReference>
<proteinExistence type="inferred from homology"/>
<evidence type="ECO:0000256" key="2">
    <source>
        <dbReference type="ARBA" id="ARBA00022729"/>
    </source>
</evidence>
<dbReference type="InterPro" id="IPR054828">
    <property type="entry name" value="Vit_B12_bind_prot"/>
</dbReference>
<dbReference type="Pfam" id="PF01497">
    <property type="entry name" value="Peripla_BP_2"/>
    <property type="match status" value="1"/>
</dbReference>